<evidence type="ECO:0000259" key="2">
    <source>
        <dbReference type="Pfam" id="PF04773"/>
    </source>
</evidence>
<name>A0A1W1YPL5_9SPHI</name>
<dbReference type="InterPro" id="IPR032508">
    <property type="entry name" value="FecR_C"/>
</dbReference>
<proteinExistence type="predicted"/>
<dbReference type="Gene3D" id="2.60.120.1440">
    <property type="match status" value="1"/>
</dbReference>
<dbReference type="InterPro" id="IPR006860">
    <property type="entry name" value="FecR"/>
</dbReference>
<dbReference type="GO" id="GO:0016989">
    <property type="term" value="F:sigma factor antagonist activity"/>
    <property type="evidence" value="ECO:0007669"/>
    <property type="project" value="TreeGrafter"/>
</dbReference>
<feature type="domain" description="Protein FecR C-terminal" evidence="3">
    <location>
        <begin position="309"/>
        <end position="361"/>
    </location>
</feature>
<feature type="transmembrane region" description="Helical" evidence="1">
    <location>
        <begin position="75"/>
        <end position="93"/>
    </location>
</feature>
<protein>
    <submittedName>
        <fullName evidence="4">FecR family protein</fullName>
    </submittedName>
</protein>
<feature type="domain" description="FecR protein" evidence="2">
    <location>
        <begin position="169"/>
        <end position="262"/>
    </location>
</feature>
<keyword evidence="1" id="KW-1133">Transmembrane helix</keyword>
<dbReference type="PANTHER" id="PTHR30273:SF2">
    <property type="entry name" value="PROTEIN FECR"/>
    <property type="match status" value="1"/>
</dbReference>
<dbReference type="Pfam" id="PF16344">
    <property type="entry name" value="FecR_C"/>
    <property type="match status" value="1"/>
</dbReference>
<dbReference type="PIRSF" id="PIRSF018266">
    <property type="entry name" value="FecR"/>
    <property type="match status" value="1"/>
</dbReference>
<dbReference type="PANTHER" id="PTHR30273">
    <property type="entry name" value="PERIPLASMIC SIGNAL SENSOR AND SIGMA FACTOR ACTIVATOR FECR-RELATED"/>
    <property type="match status" value="1"/>
</dbReference>
<evidence type="ECO:0000313" key="4">
    <source>
        <dbReference type="EMBL" id="SMC38083.1"/>
    </source>
</evidence>
<evidence type="ECO:0000256" key="1">
    <source>
        <dbReference type="SAM" id="Phobius"/>
    </source>
</evidence>
<keyword evidence="1" id="KW-0812">Transmembrane</keyword>
<organism evidence="4 5">
    <name type="scientific">Pedobacter africanus</name>
    <dbReference type="NCBI Taxonomy" id="151894"/>
    <lineage>
        <taxon>Bacteria</taxon>
        <taxon>Pseudomonadati</taxon>
        <taxon>Bacteroidota</taxon>
        <taxon>Sphingobacteriia</taxon>
        <taxon>Sphingobacteriales</taxon>
        <taxon>Sphingobacteriaceae</taxon>
        <taxon>Pedobacter</taxon>
    </lineage>
</organism>
<dbReference type="Pfam" id="PF04773">
    <property type="entry name" value="FecR"/>
    <property type="match status" value="1"/>
</dbReference>
<keyword evidence="1" id="KW-0472">Membrane</keyword>
<sequence length="383" mass="42783">MLSMNKEGADRILEKYLAGQASAEETALIECWYLNASDERKLTDMDSFERLNDELWRGTIERAGLLPAKKPVRKLWLRMVAAASVILVTLWFFRDKLPGSNPELVIAVNQTAPGHNRATLTFANGEIIQLSEAQTGVVVHRDQLSYNDGSPVNTPQEPKTAAEIQLTAATPRGGTYQVTLPDGTRVWLNAATKLVFPSKFNDRERKVQLSGEAYFEVAKSRERMPFIVISKNQEVAVLGTHFNISSYPDENNVKTTLLEGRVSVRNTLSNEQSSIILKPGQQAVVGSGSGIKITEADLEMAIAWKNGLFYFKDADLKTILRTFSRWYDIDLISTELPADRKFSGKLYRNMDAPQALQVLKLLDVELSLEKGMPKVPQKNIVKP</sequence>
<dbReference type="EMBL" id="FWXT01000001">
    <property type="protein sequence ID" value="SMC38083.1"/>
    <property type="molecule type" value="Genomic_DNA"/>
</dbReference>
<dbReference type="AlphaFoldDB" id="A0A1W1YPL5"/>
<dbReference type="InterPro" id="IPR012373">
    <property type="entry name" value="Ferrdict_sens_TM"/>
</dbReference>
<accession>A0A1W1YPL5</accession>
<dbReference type="Gene3D" id="3.55.50.30">
    <property type="match status" value="1"/>
</dbReference>
<gene>
    <name evidence="4" type="ORF">SAMN04488524_0091</name>
</gene>
<evidence type="ECO:0000259" key="3">
    <source>
        <dbReference type="Pfam" id="PF16344"/>
    </source>
</evidence>
<evidence type="ECO:0000313" key="5">
    <source>
        <dbReference type="Proteomes" id="UP000192756"/>
    </source>
</evidence>
<keyword evidence="5" id="KW-1185">Reference proteome</keyword>
<dbReference type="STRING" id="151894.SAMN04488524_0091"/>
<dbReference type="Proteomes" id="UP000192756">
    <property type="component" value="Unassembled WGS sequence"/>
</dbReference>
<reference evidence="5" key="1">
    <citation type="submission" date="2017-04" db="EMBL/GenBank/DDBJ databases">
        <authorList>
            <person name="Varghese N."/>
            <person name="Submissions S."/>
        </authorList>
    </citation>
    <scope>NUCLEOTIDE SEQUENCE [LARGE SCALE GENOMIC DNA]</scope>
    <source>
        <strain evidence="5">DSM 12126</strain>
    </source>
</reference>
<dbReference type="FunFam" id="2.60.120.1440:FF:000001">
    <property type="entry name" value="Putative anti-sigma factor"/>
    <property type="match status" value="1"/>
</dbReference>